<evidence type="ECO:0000313" key="5">
    <source>
        <dbReference type="Proteomes" id="UP000008311"/>
    </source>
</evidence>
<dbReference type="STRING" id="3988.B9TFA9"/>
<dbReference type="eggNOG" id="ENOG502S9VU">
    <property type="taxonomic scope" value="Eukaryota"/>
</dbReference>
<keyword evidence="5" id="KW-1185">Reference proteome</keyword>
<dbReference type="Pfam" id="PF13580">
    <property type="entry name" value="SIS_2"/>
    <property type="match status" value="1"/>
</dbReference>
<dbReference type="CDD" id="cd05006">
    <property type="entry name" value="SIS_GmhA"/>
    <property type="match status" value="1"/>
</dbReference>
<accession>B9TFA9</accession>
<dbReference type="InterPro" id="IPR011611">
    <property type="entry name" value="PfkB_dom"/>
</dbReference>
<dbReference type="InterPro" id="IPR046348">
    <property type="entry name" value="SIS_dom_sf"/>
</dbReference>
<dbReference type="InterPro" id="IPR001347">
    <property type="entry name" value="SIS_dom"/>
</dbReference>
<dbReference type="InterPro" id="IPR002173">
    <property type="entry name" value="Carboh/pur_kinase_PfkB_CS"/>
</dbReference>
<dbReference type="EMBL" id="EQ979646">
    <property type="protein sequence ID" value="EEF25455.1"/>
    <property type="molecule type" value="Genomic_DNA"/>
</dbReference>
<evidence type="ECO:0000256" key="1">
    <source>
        <dbReference type="ARBA" id="ARBA00022679"/>
    </source>
</evidence>
<dbReference type="PANTHER" id="PTHR46969:SF1">
    <property type="entry name" value="BIFUNCTIONAL PROTEIN HLDE"/>
    <property type="match status" value="1"/>
</dbReference>
<sequence>MNHIEYLKASTPPHVAMFQALEPLFPLISDVGNLLRDCIQRGGKVLLCGNGGSAADSQHIAAEIVGRFKKERKGLPSIALTTDTSILTSVGNDYGYDYIFARQVEALCRPEDVLIGLTTSGNSANVVRAIETANEIGATTIGLTGGSGGKLNTLCTHNIVHPQHALVIGDVMLDRYLMGEVNRISPEAPVPVVLIKSEQQRAGGAANVAANLALLGIHTRMIGLIGNDHEGQRLMAAMSDYGIDTQAMLTTPARPTIAKTRILGGHQQMMRLDQEVTGALSDTEAEQVTQAIQTALQQQPALIILSDYAKGLLTEQVCQQVILYGRAHNIPVLVDPKGRNYDKYRGATALTPNKKETAEACDAHTNDPALIDKARTLKASLALDFLAVTRGEERHYADHRTD</sequence>
<dbReference type="GO" id="GO:0033786">
    <property type="term" value="F:heptose-1-phosphate adenylyltransferase activity"/>
    <property type="evidence" value="ECO:0000318"/>
    <property type="project" value="GO_Central"/>
</dbReference>
<protein>
    <recommendedName>
        <fullName evidence="3">SIS domain-containing protein</fullName>
    </recommendedName>
</protein>
<dbReference type="Gene3D" id="3.40.1190.20">
    <property type="match status" value="1"/>
</dbReference>
<dbReference type="InterPro" id="IPR035461">
    <property type="entry name" value="GmhA/DiaA"/>
</dbReference>
<dbReference type="AlphaFoldDB" id="B9TFA9"/>
<dbReference type="GO" id="GO:0033785">
    <property type="term" value="F:heptose 7-phosphate kinase activity"/>
    <property type="evidence" value="ECO:0000318"/>
    <property type="project" value="GO_Central"/>
</dbReference>
<dbReference type="SUPFAM" id="SSF53697">
    <property type="entry name" value="SIS domain"/>
    <property type="match status" value="1"/>
</dbReference>
<dbReference type="Proteomes" id="UP000008311">
    <property type="component" value="Unassembled WGS sequence"/>
</dbReference>
<dbReference type="PROSITE" id="PS00583">
    <property type="entry name" value="PFKB_KINASES_1"/>
    <property type="match status" value="1"/>
</dbReference>
<dbReference type="PANTHER" id="PTHR46969">
    <property type="entry name" value="BIFUNCTIONAL PROTEIN HLDE"/>
    <property type="match status" value="1"/>
</dbReference>
<dbReference type="GO" id="GO:0097367">
    <property type="term" value="F:carbohydrate derivative binding"/>
    <property type="evidence" value="ECO:0007669"/>
    <property type="project" value="InterPro"/>
</dbReference>
<dbReference type="Gene3D" id="3.40.50.10490">
    <property type="entry name" value="Glucose-6-phosphate isomerase like protein, domain 1"/>
    <property type="match status" value="1"/>
</dbReference>
<keyword evidence="1" id="KW-0808">Transferase</keyword>
<dbReference type="InParanoid" id="B9TFA9"/>
<dbReference type="SUPFAM" id="SSF53613">
    <property type="entry name" value="Ribokinase-like"/>
    <property type="match status" value="1"/>
</dbReference>
<dbReference type="PROSITE" id="PS51464">
    <property type="entry name" value="SIS"/>
    <property type="match status" value="1"/>
</dbReference>
<dbReference type="GO" id="GO:1901135">
    <property type="term" value="P:carbohydrate derivative metabolic process"/>
    <property type="evidence" value="ECO:0007669"/>
    <property type="project" value="InterPro"/>
</dbReference>
<name>B9TFA9_RICCO</name>
<keyword evidence="2" id="KW-0418">Kinase</keyword>
<evidence type="ECO:0000313" key="4">
    <source>
        <dbReference type="EMBL" id="EEF25455.1"/>
    </source>
</evidence>
<dbReference type="InterPro" id="IPR029056">
    <property type="entry name" value="Ribokinase-like"/>
</dbReference>
<proteinExistence type="predicted"/>
<evidence type="ECO:0000259" key="3">
    <source>
        <dbReference type="PROSITE" id="PS51464"/>
    </source>
</evidence>
<reference evidence="5" key="1">
    <citation type="journal article" date="2010" name="Nat. Biotechnol.">
        <title>Draft genome sequence of the oilseed species Ricinus communis.</title>
        <authorList>
            <person name="Chan A.P."/>
            <person name="Crabtree J."/>
            <person name="Zhao Q."/>
            <person name="Lorenzi H."/>
            <person name="Orvis J."/>
            <person name="Puiu D."/>
            <person name="Melake-Berhan A."/>
            <person name="Jones K.M."/>
            <person name="Redman J."/>
            <person name="Chen G."/>
            <person name="Cahoon E.B."/>
            <person name="Gedil M."/>
            <person name="Stanke M."/>
            <person name="Haas B.J."/>
            <person name="Wortman J.R."/>
            <person name="Fraser-Liggett C.M."/>
            <person name="Ravel J."/>
            <person name="Rabinowicz P.D."/>
        </authorList>
    </citation>
    <scope>NUCLEOTIDE SEQUENCE [LARGE SCALE GENOMIC DNA]</scope>
    <source>
        <strain evidence="5">cv. Hale</strain>
    </source>
</reference>
<organism evidence="4 5">
    <name type="scientific">Ricinus communis</name>
    <name type="common">Castor bean</name>
    <dbReference type="NCBI Taxonomy" id="3988"/>
    <lineage>
        <taxon>Eukaryota</taxon>
        <taxon>Viridiplantae</taxon>
        <taxon>Streptophyta</taxon>
        <taxon>Embryophyta</taxon>
        <taxon>Tracheophyta</taxon>
        <taxon>Spermatophyta</taxon>
        <taxon>Magnoliopsida</taxon>
        <taxon>eudicotyledons</taxon>
        <taxon>Gunneridae</taxon>
        <taxon>Pentapetalae</taxon>
        <taxon>rosids</taxon>
        <taxon>fabids</taxon>
        <taxon>Malpighiales</taxon>
        <taxon>Euphorbiaceae</taxon>
        <taxon>Acalyphoideae</taxon>
        <taxon>Acalypheae</taxon>
        <taxon>Ricinus</taxon>
    </lineage>
</organism>
<dbReference type="GO" id="GO:0005829">
    <property type="term" value="C:cytosol"/>
    <property type="evidence" value="ECO:0000318"/>
    <property type="project" value="GO_Central"/>
</dbReference>
<feature type="domain" description="SIS" evidence="3">
    <location>
        <begin position="35"/>
        <end position="183"/>
    </location>
</feature>
<dbReference type="Pfam" id="PF00294">
    <property type="entry name" value="PfkB"/>
    <property type="match status" value="1"/>
</dbReference>
<evidence type="ECO:0000256" key="2">
    <source>
        <dbReference type="ARBA" id="ARBA00022777"/>
    </source>
</evidence>
<gene>
    <name evidence="4" type="ORF">RCOM_1847570</name>
</gene>